<evidence type="ECO:0000313" key="3">
    <source>
        <dbReference type="EMBL" id="KAF1841005.1"/>
    </source>
</evidence>
<organism evidence="3 4">
    <name type="scientific">Cucurbitaria berberidis CBS 394.84</name>
    <dbReference type="NCBI Taxonomy" id="1168544"/>
    <lineage>
        <taxon>Eukaryota</taxon>
        <taxon>Fungi</taxon>
        <taxon>Dikarya</taxon>
        <taxon>Ascomycota</taxon>
        <taxon>Pezizomycotina</taxon>
        <taxon>Dothideomycetes</taxon>
        <taxon>Pleosporomycetidae</taxon>
        <taxon>Pleosporales</taxon>
        <taxon>Pleosporineae</taxon>
        <taxon>Cucurbitariaceae</taxon>
        <taxon>Cucurbitaria</taxon>
    </lineage>
</organism>
<protein>
    <submittedName>
        <fullName evidence="3">Uncharacterized protein</fullName>
    </submittedName>
</protein>
<proteinExistence type="predicted"/>
<sequence length="93" mass="10374">MKGLCKARFTFLIYVFLYHSFLGIQVGRQKGLISRRVESSQLAKAWASNTDFLYFSPQLRSSTSSQPLMSSHLSSGESHSRQGEGLDSPNPFA</sequence>
<keyword evidence="2" id="KW-0472">Membrane</keyword>
<dbReference type="Proteomes" id="UP000800039">
    <property type="component" value="Unassembled WGS sequence"/>
</dbReference>
<keyword evidence="2" id="KW-0812">Transmembrane</keyword>
<evidence type="ECO:0000256" key="2">
    <source>
        <dbReference type="SAM" id="Phobius"/>
    </source>
</evidence>
<gene>
    <name evidence="3" type="ORF">K460DRAFT_196736</name>
</gene>
<reference evidence="3" key="1">
    <citation type="submission" date="2020-01" db="EMBL/GenBank/DDBJ databases">
        <authorList>
            <consortium name="DOE Joint Genome Institute"/>
            <person name="Haridas S."/>
            <person name="Albert R."/>
            <person name="Binder M."/>
            <person name="Bloem J."/>
            <person name="Labutti K."/>
            <person name="Salamov A."/>
            <person name="Andreopoulos B."/>
            <person name="Baker S.E."/>
            <person name="Barry K."/>
            <person name="Bills G."/>
            <person name="Bluhm B.H."/>
            <person name="Cannon C."/>
            <person name="Castanera R."/>
            <person name="Culley D.E."/>
            <person name="Daum C."/>
            <person name="Ezra D."/>
            <person name="Gonzalez J.B."/>
            <person name="Henrissat B."/>
            <person name="Kuo A."/>
            <person name="Liang C."/>
            <person name="Lipzen A."/>
            <person name="Lutzoni F."/>
            <person name="Magnuson J."/>
            <person name="Mondo S."/>
            <person name="Nolan M."/>
            <person name="Ohm R."/>
            <person name="Pangilinan J."/>
            <person name="Park H.-J."/>
            <person name="Ramirez L."/>
            <person name="Alfaro M."/>
            <person name="Sun H."/>
            <person name="Tritt A."/>
            <person name="Yoshinaga Y."/>
            <person name="Zwiers L.-H."/>
            <person name="Turgeon B.G."/>
            <person name="Goodwin S.B."/>
            <person name="Spatafora J.W."/>
            <person name="Crous P.W."/>
            <person name="Grigoriev I.V."/>
        </authorList>
    </citation>
    <scope>NUCLEOTIDE SEQUENCE</scope>
    <source>
        <strain evidence="3">CBS 394.84</strain>
    </source>
</reference>
<dbReference type="AlphaFoldDB" id="A0A9P4G8K1"/>
<feature type="compositionally biased region" description="Low complexity" evidence="1">
    <location>
        <begin position="61"/>
        <end position="77"/>
    </location>
</feature>
<accession>A0A9P4G8K1</accession>
<evidence type="ECO:0000256" key="1">
    <source>
        <dbReference type="SAM" id="MobiDB-lite"/>
    </source>
</evidence>
<comment type="caution">
    <text evidence="3">The sequence shown here is derived from an EMBL/GenBank/DDBJ whole genome shotgun (WGS) entry which is preliminary data.</text>
</comment>
<feature type="region of interest" description="Disordered" evidence="1">
    <location>
        <begin position="61"/>
        <end position="93"/>
    </location>
</feature>
<dbReference type="RefSeq" id="XP_040783568.1">
    <property type="nucleotide sequence ID" value="XM_040927157.1"/>
</dbReference>
<name>A0A9P4G8K1_9PLEO</name>
<dbReference type="GeneID" id="63844409"/>
<keyword evidence="2" id="KW-1133">Transmembrane helix</keyword>
<dbReference type="EMBL" id="ML976619">
    <property type="protein sequence ID" value="KAF1841005.1"/>
    <property type="molecule type" value="Genomic_DNA"/>
</dbReference>
<evidence type="ECO:0000313" key="4">
    <source>
        <dbReference type="Proteomes" id="UP000800039"/>
    </source>
</evidence>
<keyword evidence="4" id="KW-1185">Reference proteome</keyword>
<feature type="transmembrane region" description="Helical" evidence="2">
    <location>
        <begin position="6"/>
        <end position="26"/>
    </location>
</feature>